<protein>
    <submittedName>
        <fullName evidence="1">Putative AraC family transcriptional regulator</fullName>
    </submittedName>
</protein>
<reference evidence="1 2" key="1">
    <citation type="submission" date="2011-05" db="EMBL/GenBank/DDBJ databases">
        <title>Whole genome shotgun sequence of Gordonia alkanivorans NBRC 16433.</title>
        <authorList>
            <person name="Hosoyama A."/>
            <person name="Nakamura S."/>
            <person name="Takarada H."/>
            <person name="Tsuchikane K."/>
            <person name="Yamazaki S."/>
            <person name="Fujita N."/>
        </authorList>
    </citation>
    <scope>NUCLEOTIDE SEQUENCE [LARGE SCALE GENOMIC DNA]</scope>
    <source>
        <strain evidence="1 2">NBRC 16433</strain>
    </source>
</reference>
<evidence type="ECO:0000313" key="2">
    <source>
        <dbReference type="Proteomes" id="UP000003558"/>
    </source>
</evidence>
<comment type="caution">
    <text evidence="1">The sequence shown here is derived from an EMBL/GenBank/DDBJ whole genome shotgun (WGS) entry which is preliminary data.</text>
</comment>
<dbReference type="AlphaFoldDB" id="F9VYB2"/>
<organism evidence="1 2">
    <name type="scientific">Gordonia alkanivorans NBRC 16433</name>
    <dbReference type="NCBI Taxonomy" id="1027371"/>
    <lineage>
        <taxon>Bacteria</taxon>
        <taxon>Bacillati</taxon>
        <taxon>Actinomycetota</taxon>
        <taxon>Actinomycetes</taxon>
        <taxon>Mycobacteriales</taxon>
        <taxon>Gordoniaceae</taxon>
        <taxon>Gordonia</taxon>
    </lineage>
</organism>
<evidence type="ECO:0000313" key="1">
    <source>
        <dbReference type="EMBL" id="GAA13601.1"/>
    </source>
</evidence>
<gene>
    <name evidence="1" type="ORF">GOALK_086_00430</name>
</gene>
<dbReference type="Proteomes" id="UP000003558">
    <property type="component" value="Unassembled WGS sequence"/>
</dbReference>
<sequence length="89" mass="9838">MFCDDAVQAAVDPSNVSLQVAAHPAQVEVSPTARMVWTVIAWSTPSAVWTPRVLPAFRTDRDDQQLAVIVVFNGDIKNHQVLDLQQLLQ</sequence>
<proteinExistence type="predicted"/>
<dbReference type="STRING" id="1027371.GOALK_086_00430"/>
<dbReference type="EMBL" id="BACI01000086">
    <property type="protein sequence ID" value="GAA13601.1"/>
    <property type="molecule type" value="Genomic_DNA"/>
</dbReference>
<accession>F9VYB2</accession>
<name>F9VYB2_9ACTN</name>